<comment type="caution">
    <text evidence="14">The sequence shown here is derived from an EMBL/GenBank/DDBJ whole genome shotgun (WGS) entry which is preliminary data.</text>
</comment>
<dbReference type="SUPFAM" id="SSF52833">
    <property type="entry name" value="Thioredoxin-like"/>
    <property type="match status" value="1"/>
</dbReference>
<proteinExistence type="inferred from homology"/>
<dbReference type="InterPro" id="IPR017905">
    <property type="entry name" value="ERV/ALR_sulphydryl_oxidase"/>
</dbReference>
<gene>
    <name evidence="14" type="ORF">TCAL_10351</name>
</gene>
<dbReference type="Pfam" id="PF00085">
    <property type="entry name" value="Thioredoxin"/>
    <property type="match status" value="1"/>
</dbReference>
<dbReference type="InterPro" id="IPR040986">
    <property type="entry name" value="QSOX_FAD-bd_dom"/>
</dbReference>
<dbReference type="Pfam" id="PF04777">
    <property type="entry name" value="Evr1_Alr"/>
    <property type="match status" value="1"/>
</dbReference>
<evidence type="ECO:0000313" key="14">
    <source>
        <dbReference type="EMBL" id="TRY63148.1"/>
    </source>
</evidence>
<dbReference type="Gene3D" id="1.20.120.310">
    <property type="entry name" value="ERV/ALR sulfhydryl oxidase domain"/>
    <property type="match status" value="1"/>
</dbReference>
<evidence type="ECO:0000256" key="11">
    <source>
        <dbReference type="SAM" id="MobiDB-lite"/>
    </source>
</evidence>
<keyword evidence="10" id="KW-0812">Transmembrane</keyword>
<keyword evidence="15" id="KW-1185">Reference proteome</keyword>
<dbReference type="PROSITE" id="PS51352">
    <property type="entry name" value="THIOREDOXIN_2"/>
    <property type="match status" value="1"/>
</dbReference>
<dbReference type="OrthoDB" id="59470at2759"/>
<feature type="domain" description="Thioredoxin" evidence="13">
    <location>
        <begin position="19"/>
        <end position="165"/>
    </location>
</feature>
<evidence type="ECO:0000256" key="2">
    <source>
        <dbReference type="ARBA" id="ARBA00006041"/>
    </source>
</evidence>
<keyword evidence="10" id="KW-0472">Membrane</keyword>
<dbReference type="OMA" id="YGELWNE"/>
<evidence type="ECO:0000256" key="8">
    <source>
        <dbReference type="ARBA" id="ARBA00023180"/>
    </source>
</evidence>
<keyword evidence="3 10" id="KW-0285">Flavoprotein</keyword>
<evidence type="ECO:0000256" key="6">
    <source>
        <dbReference type="ARBA" id="ARBA00023002"/>
    </source>
</evidence>
<dbReference type="GO" id="GO:0006457">
    <property type="term" value="P:protein folding"/>
    <property type="evidence" value="ECO:0007669"/>
    <property type="project" value="TreeGrafter"/>
</dbReference>
<evidence type="ECO:0000256" key="7">
    <source>
        <dbReference type="ARBA" id="ARBA00023157"/>
    </source>
</evidence>
<dbReference type="Gene3D" id="1.20.120.1960">
    <property type="entry name" value="QSOX sulfhydryl oxidase domain"/>
    <property type="match status" value="1"/>
</dbReference>
<dbReference type="GO" id="GO:0005615">
    <property type="term" value="C:extracellular space"/>
    <property type="evidence" value="ECO:0007669"/>
    <property type="project" value="TreeGrafter"/>
</dbReference>
<feature type="transmembrane region" description="Helical" evidence="10">
    <location>
        <begin position="655"/>
        <end position="679"/>
    </location>
</feature>
<dbReference type="Proteomes" id="UP000318571">
    <property type="component" value="Chromosome 10"/>
</dbReference>
<dbReference type="Gene3D" id="3.40.30.10">
    <property type="entry name" value="Glutaredoxin"/>
    <property type="match status" value="1"/>
</dbReference>
<dbReference type="EMBL" id="VCGU01000458">
    <property type="protein sequence ID" value="TRY63148.1"/>
    <property type="molecule type" value="Genomic_DNA"/>
</dbReference>
<dbReference type="GO" id="GO:0016971">
    <property type="term" value="F:flavin-dependent sulfhydryl oxidase activity"/>
    <property type="evidence" value="ECO:0007669"/>
    <property type="project" value="InterPro"/>
</dbReference>
<evidence type="ECO:0000256" key="9">
    <source>
        <dbReference type="ARBA" id="ARBA00048864"/>
    </source>
</evidence>
<dbReference type="PANTHER" id="PTHR22897">
    <property type="entry name" value="QUIESCIN Q6-RELATED SULFHYDRYL OXIDASE"/>
    <property type="match status" value="1"/>
</dbReference>
<dbReference type="GO" id="GO:0000139">
    <property type="term" value="C:Golgi membrane"/>
    <property type="evidence" value="ECO:0007669"/>
    <property type="project" value="TreeGrafter"/>
</dbReference>
<keyword evidence="5 10" id="KW-0274">FAD</keyword>
<keyword evidence="6 10" id="KW-0560">Oxidoreductase</keyword>
<dbReference type="STRING" id="6832.A0A553NCL4"/>
<feature type="domain" description="ERV/ALR sulfhydryl oxidase" evidence="12">
    <location>
        <begin position="450"/>
        <end position="559"/>
    </location>
</feature>
<dbReference type="InterPro" id="IPR039798">
    <property type="entry name" value="Sulfhydryl_oxidase"/>
</dbReference>
<dbReference type="InterPro" id="IPR036249">
    <property type="entry name" value="Thioredoxin-like_sf"/>
</dbReference>
<dbReference type="PROSITE" id="PS51324">
    <property type="entry name" value="ERV_ALR"/>
    <property type="match status" value="1"/>
</dbReference>
<dbReference type="GO" id="GO:0003756">
    <property type="term" value="F:protein disulfide isomerase activity"/>
    <property type="evidence" value="ECO:0007669"/>
    <property type="project" value="TreeGrafter"/>
</dbReference>
<comment type="similarity">
    <text evidence="2">Belongs to the quiescin-sulfhydryl oxidase (QSOX) family.</text>
</comment>
<dbReference type="Pfam" id="PF18371">
    <property type="entry name" value="FAD_SOX"/>
    <property type="match status" value="1"/>
</dbReference>
<evidence type="ECO:0000313" key="15">
    <source>
        <dbReference type="Proteomes" id="UP000318571"/>
    </source>
</evidence>
<sequence length="711" mass="80436">MRFPALVSLPLETLIFALTLFPWSVASFGLGFPDHQALYGPEDVAITRLNFSDFASVIHNVHDNRAWMVEFYSSWCGHCIHFAPTYKTFADEVFGWRHVVGIAAIDCADDKNMPTCREYDIMGYPSMKFFPPQAPSSELGQERTGDKTVESLKTSVMEYVKKVQANATYDRATARWPDFRPFNSSDLKDLWRSGVEAPLALIVVGSKDDPLVTNVLLDFSEISSQLTQPIIVKRMTYEESPKSVLEQLGVNIKTDYPRILTVHKEDLVVSDLTPIPRDLASMVKVLKEIVLSQMKTLVPDDLEGKFFLTREETKKAVLRAFKEAQAERKNKGRQKPVVHTESEIRRRRYTVFMSDLENAILYSFNHEVAQHASITGEALNALQDYVDVLVRFFPGRQRTMKFLQAMRTWIMSHDDAVKGSDMSIQVEKLKVQFSSFDDLAPLVWIGCKGSEARFGGYPCGLWSLWHTLTVNQALADSAKGQVDEPTVVLNAMTGYVEHFFGCQECARHFLQEADNGLAFEKAVKGPNDAVLWLWKTHNRVNQRLSGDITDDSAFPKEKFPNKEHCSDCYDSQVAGYDLWSEFQLPQVVNFLKDMYGPSGLSLQSLKNLDSLDKKYVLNAQHHELAIFGQGYNRGKDESVDKANFSQVSNNGEMRFFSSIDISLCLVIYLMSATILYLVYVKFVKKRGISSHLSSLCPRSRSPTSNPLIGKV</sequence>
<protein>
    <recommendedName>
        <fullName evidence="10">Sulfhydryl oxidase</fullName>
        <ecNumber evidence="10">1.8.3.2</ecNumber>
    </recommendedName>
</protein>
<feature type="region of interest" description="Disordered" evidence="11">
    <location>
        <begin position="692"/>
        <end position="711"/>
    </location>
</feature>
<dbReference type="EC" id="1.8.3.2" evidence="10"/>
<keyword evidence="4" id="KW-0732">Signal</keyword>
<evidence type="ECO:0000259" key="12">
    <source>
        <dbReference type="PROSITE" id="PS51324"/>
    </source>
</evidence>
<keyword evidence="10" id="KW-1133">Transmembrane helix</keyword>
<accession>A0A553NCL4</accession>
<keyword evidence="7" id="KW-1015">Disulfide bond</keyword>
<organism evidence="14 15">
    <name type="scientific">Tigriopus californicus</name>
    <name type="common">Marine copepod</name>
    <dbReference type="NCBI Taxonomy" id="6832"/>
    <lineage>
        <taxon>Eukaryota</taxon>
        <taxon>Metazoa</taxon>
        <taxon>Ecdysozoa</taxon>
        <taxon>Arthropoda</taxon>
        <taxon>Crustacea</taxon>
        <taxon>Multicrustacea</taxon>
        <taxon>Hexanauplia</taxon>
        <taxon>Copepoda</taxon>
        <taxon>Harpacticoida</taxon>
        <taxon>Harpacticidae</taxon>
        <taxon>Tigriopus</taxon>
    </lineage>
</organism>
<evidence type="ECO:0000256" key="3">
    <source>
        <dbReference type="ARBA" id="ARBA00022630"/>
    </source>
</evidence>
<name>A0A553NCL4_TIGCA</name>
<dbReference type="InterPro" id="IPR042568">
    <property type="entry name" value="QSOX_FAD-bd_sf"/>
</dbReference>
<evidence type="ECO:0000256" key="4">
    <source>
        <dbReference type="ARBA" id="ARBA00022729"/>
    </source>
</evidence>
<evidence type="ECO:0000256" key="5">
    <source>
        <dbReference type="ARBA" id="ARBA00022827"/>
    </source>
</evidence>
<comment type="catalytic activity">
    <reaction evidence="9 10">
        <text>2 R'C(R)SH + O2 = R'C(R)S-S(R)CR' + H2O2</text>
        <dbReference type="Rhea" id="RHEA:17357"/>
        <dbReference type="ChEBI" id="CHEBI:15379"/>
        <dbReference type="ChEBI" id="CHEBI:16240"/>
        <dbReference type="ChEBI" id="CHEBI:16520"/>
        <dbReference type="ChEBI" id="CHEBI:17412"/>
        <dbReference type="EC" id="1.8.3.2"/>
    </reaction>
</comment>
<dbReference type="AlphaFoldDB" id="A0A553NCL4"/>
<feature type="compositionally biased region" description="Polar residues" evidence="11">
    <location>
        <begin position="700"/>
        <end position="711"/>
    </location>
</feature>
<dbReference type="InterPro" id="IPR013766">
    <property type="entry name" value="Thioredoxin_domain"/>
</dbReference>
<evidence type="ECO:0000256" key="1">
    <source>
        <dbReference type="ARBA" id="ARBA00001974"/>
    </source>
</evidence>
<dbReference type="InterPro" id="IPR036774">
    <property type="entry name" value="ERV/ALR_sulphydryl_oxid_sf"/>
</dbReference>
<comment type="cofactor">
    <cofactor evidence="1 10">
        <name>FAD</name>
        <dbReference type="ChEBI" id="CHEBI:57692"/>
    </cofactor>
</comment>
<keyword evidence="8" id="KW-0325">Glycoprotein</keyword>
<reference evidence="14 15" key="1">
    <citation type="journal article" date="2018" name="Nat. Ecol. Evol.">
        <title>Genomic signatures of mitonuclear coevolution across populations of Tigriopus californicus.</title>
        <authorList>
            <person name="Barreto F.S."/>
            <person name="Watson E.T."/>
            <person name="Lima T.G."/>
            <person name="Willett C.S."/>
            <person name="Edmands S."/>
            <person name="Li W."/>
            <person name="Burton R.S."/>
        </authorList>
    </citation>
    <scope>NUCLEOTIDE SEQUENCE [LARGE SCALE GENOMIC DNA]</scope>
    <source>
        <strain evidence="14 15">San Diego</strain>
    </source>
</reference>
<evidence type="ECO:0000259" key="13">
    <source>
        <dbReference type="PROSITE" id="PS51352"/>
    </source>
</evidence>
<dbReference type="PANTHER" id="PTHR22897:SF8">
    <property type="entry name" value="SULFHYDRYL OXIDASE"/>
    <property type="match status" value="1"/>
</dbReference>
<dbReference type="SUPFAM" id="SSF69000">
    <property type="entry name" value="FAD-dependent thiol oxidase"/>
    <property type="match status" value="1"/>
</dbReference>
<evidence type="ECO:0000256" key="10">
    <source>
        <dbReference type="RuleBase" id="RU371123"/>
    </source>
</evidence>